<name>A0A1I6X452_9RHOB</name>
<proteinExistence type="predicted"/>
<accession>A0A1I6X452</accession>
<dbReference type="EMBL" id="FPAW01000001">
    <property type="protein sequence ID" value="SFT32614.1"/>
    <property type="molecule type" value="Genomic_DNA"/>
</dbReference>
<gene>
    <name evidence="1" type="ORF">SAMN05216236_1016</name>
</gene>
<sequence>MAKLSKRIIDALQPEARDYFVRDSQIPGSGCGECSRIVPQRSTQMASRPTGEFRAEAVRVALTSELRRKRWQPISASVFRRSTAGYSEVGATLKNPPINPIST</sequence>
<protein>
    <submittedName>
        <fullName evidence="1">Uncharacterized protein</fullName>
    </submittedName>
</protein>
<evidence type="ECO:0000313" key="1">
    <source>
        <dbReference type="EMBL" id="SFT32614.1"/>
    </source>
</evidence>
<reference evidence="1 2" key="1">
    <citation type="submission" date="2016-10" db="EMBL/GenBank/DDBJ databases">
        <authorList>
            <person name="de Groot N.N."/>
        </authorList>
    </citation>
    <scope>NUCLEOTIDE SEQUENCE [LARGE SCALE GENOMIC DNA]</scope>
    <source>
        <strain evidence="1 2">CGMCC 1.10959</strain>
    </source>
</reference>
<dbReference type="AlphaFoldDB" id="A0A1I6X452"/>
<keyword evidence="2" id="KW-1185">Reference proteome</keyword>
<dbReference type="Proteomes" id="UP000182466">
    <property type="component" value="Unassembled WGS sequence"/>
</dbReference>
<evidence type="ECO:0000313" key="2">
    <source>
        <dbReference type="Proteomes" id="UP000182466"/>
    </source>
</evidence>
<organism evidence="1 2">
    <name type="scientific">Sedimentitalea nanhaiensis</name>
    <dbReference type="NCBI Taxonomy" id="999627"/>
    <lineage>
        <taxon>Bacteria</taxon>
        <taxon>Pseudomonadati</taxon>
        <taxon>Pseudomonadota</taxon>
        <taxon>Alphaproteobacteria</taxon>
        <taxon>Rhodobacterales</taxon>
        <taxon>Paracoccaceae</taxon>
        <taxon>Sedimentitalea</taxon>
    </lineage>
</organism>